<sequence length="47" mass="5344">MVQRRTEKKLTTVSRGKEVKKRTWTGSHPRKKKSGCGCGGRKVRKST</sequence>
<proteinExistence type="predicted"/>
<name>A0ABT9ZWX5_9BACI</name>
<feature type="compositionally biased region" description="Basic and acidic residues" evidence="1">
    <location>
        <begin position="1"/>
        <end position="10"/>
    </location>
</feature>
<gene>
    <name evidence="2" type="ORF">J2S74_002751</name>
</gene>
<evidence type="ECO:0000313" key="2">
    <source>
        <dbReference type="EMBL" id="MDQ0255369.1"/>
    </source>
</evidence>
<dbReference type="Proteomes" id="UP001230005">
    <property type="component" value="Unassembled WGS sequence"/>
</dbReference>
<reference evidence="2 3" key="1">
    <citation type="submission" date="2023-07" db="EMBL/GenBank/DDBJ databases">
        <title>Genomic Encyclopedia of Type Strains, Phase IV (KMG-IV): sequencing the most valuable type-strain genomes for metagenomic binning, comparative biology and taxonomic classification.</title>
        <authorList>
            <person name="Goeker M."/>
        </authorList>
    </citation>
    <scope>NUCLEOTIDE SEQUENCE [LARGE SCALE GENOMIC DNA]</scope>
    <source>
        <strain evidence="2 3">DSM 9768</strain>
    </source>
</reference>
<feature type="compositionally biased region" description="Basic residues" evidence="1">
    <location>
        <begin position="18"/>
        <end position="34"/>
    </location>
</feature>
<evidence type="ECO:0000313" key="3">
    <source>
        <dbReference type="Proteomes" id="UP001230005"/>
    </source>
</evidence>
<organism evidence="2 3">
    <name type="scientific">Evansella vedderi</name>
    <dbReference type="NCBI Taxonomy" id="38282"/>
    <lineage>
        <taxon>Bacteria</taxon>
        <taxon>Bacillati</taxon>
        <taxon>Bacillota</taxon>
        <taxon>Bacilli</taxon>
        <taxon>Bacillales</taxon>
        <taxon>Bacillaceae</taxon>
        <taxon>Evansella</taxon>
    </lineage>
</organism>
<accession>A0ABT9ZWX5</accession>
<dbReference type="RefSeq" id="WP_307326298.1">
    <property type="nucleotide sequence ID" value="NZ_JAUSUG010000010.1"/>
</dbReference>
<comment type="caution">
    <text evidence="2">The sequence shown here is derived from an EMBL/GenBank/DDBJ whole genome shotgun (WGS) entry which is preliminary data.</text>
</comment>
<feature type="region of interest" description="Disordered" evidence="1">
    <location>
        <begin position="1"/>
        <end position="47"/>
    </location>
</feature>
<evidence type="ECO:0000256" key="1">
    <source>
        <dbReference type="SAM" id="MobiDB-lite"/>
    </source>
</evidence>
<protein>
    <submittedName>
        <fullName evidence="2">Uncharacterized protein</fullName>
    </submittedName>
</protein>
<keyword evidence="3" id="KW-1185">Reference proteome</keyword>
<dbReference type="EMBL" id="JAUSUG010000010">
    <property type="protein sequence ID" value="MDQ0255369.1"/>
    <property type="molecule type" value="Genomic_DNA"/>
</dbReference>